<dbReference type="InterPro" id="IPR003715">
    <property type="entry name" value="Poly_export_N"/>
</dbReference>
<organism evidence="4 5">
    <name type="scientific">Stratiformator vulcanicus</name>
    <dbReference type="NCBI Taxonomy" id="2527980"/>
    <lineage>
        <taxon>Bacteria</taxon>
        <taxon>Pseudomonadati</taxon>
        <taxon>Planctomycetota</taxon>
        <taxon>Planctomycetia</taxon>
        <taxon>Planctomycetales</taxon>
        <taxon>Planctomycetaceae</taxon>
        <taxon>Stratiformator</taxon>
    </lineage>
</organism>
<dbReference type="PANTHER" id="PTHR33619">
    <property type="entry name" value="POLYSACCHARIDE EXPORT PROTEIN GFCE-RELATED"/>
    <property type="match status" value="1"/>
</dbReference>
<dbReference type="OrthoDB" id="233929at2"/>
<dbReference type="EMBL" id="CP036268">
    <property type="protein sequence ID" value="QDT35894.1"/>
    <property type="molecule type" value="Genomic_DNA"/>
</dbReference>
<dbReference type="Proteomes" id="UP000317318">
    <property type="component" value="Chromosome"/>
</dbReference>
<keyword evidence="5" id="KW-1185">Reference proteome</keyword>
<evidence type="ECO:0000259" key="3">
    <source>
        <dbReference type="Pfam" id="PF02563"/>
    </source>
</evidence>
<dbReference type="Pfam" id="PF02563">
    <property type="entry name" value="Poly_export"/>
    <property type="match status" value="1"/>
</dbReference>
<dbReference type="GO" id="GO:0015159">
    <property type="term" value="F:polysaccharide transmembrane transporter activity"/>
    <property type="evidence" value="ECO:0007669"/>
    <property type="project" value="InterPro"/>
</dbReference>
<dbReference type="KEGG" id="svp:Pan189_02470"/>
<protein>
    <submittedName>
        <fullName evidence="4">Polysaccharide biosynthesis/export protein</fullName>
    </submittedName>
</protein>
<keyword evidence="1" id="KW-0732">Signal</keyword>
<dbReference type="PANTHER" id="PTHR33619:SF3">
    <property type="entry name" value="POLYSACCHARIDE EXPORT PROTEIN GFCE-RELATED"/>
    <property type="match status" value="1"/>
</dbReference>
<name>A0A517QWB9_9PLAN</name>
<dbReference type="Gene3D" id="3.30.1950.10">
    <property type="entry name" value="wza like domain"/>
    <property type="match status" value="1"/>
</dbReference>
<feature type="domain" description="Polysaccharide export protein N-terminal" evidence="3">
    <location>
        <begin position="95"/>
        <end position="172"/>
    </location>
</feature>
<reference evidence="4 5" key="1">
    <citation type="submission" date="2019-02" db="EMBL/GenBank/DDBJ databases">
        <title>Deep-cultivation of Planctomycetes and their phenomic and genomic characterization uncovers novel biology.</title>
        <authorList>
            <person name="Wiegand S."/>
            <person name="Jogler M."/>
            <person name="Boedeker C."/>
            <person name="Pinto D."/>
            <person name="Vollmers J."/>
            <person name="Rivas-Marin E."/>
            <person name="Kohn T."/>
            <person name="Peeters S.H."/>
            <person name="Heuer A."/>
            <person name="Rast P."/>
            <person name="Oberbeckmann S."/>
            <person name="Bunk B."/>
            <person name="Jeske O."/>
            <person name="Meyerdierks A."/>
            <person name="Storesund J.E."/>
            <person name="Kallscheuer N."/>
            <person name="Luecker S."/>
            <person name="Lage O.M."/>
            <person name="Pohl T."/>
            <person name="Merkel B.J."/>
            <person name="Hornburger P."/>
            <person name="Mueller R.-W."/>
            <person name="Bruemmer F."/>
            <person name="Labrenz M."/>
            <person name="Spormann A.M."/>
            <person name="Op den Camp H."/>
            <person name="Overmann J."/>
            <person name="Amann R."/>
            <person name="Jetten M.S.M."/>
            <person name="Mascher T."/>
            <person name="Medema M.H."/>
            <person name="Devos D.P."/>
            <person name="Kaster A.-K."/>
            <person name="Ovreas L."/>
            <person name="Rohde M."/>
            <person name="Galperin M.Y."/>
            <person name="Jogler C."/>
        </authorList>
    </citation>
    <scope>NUCLEOTIDE SEQUENCE [LARGE SCALE GENOMIC DNA]</scope>
    <source>
        <strain evidence="4 5">Pan189</strain>
    </source>
</reference>
<evidence type="ECO:0000256" key="1">
    <source>
        <dbReference type="ARBA" id="ARBA00022729"/>
    </source>
</evidence>
<dbReference type="InterPro" id="IPR049712">
    <property type="entry name" value="Poly_export"/>
</dbReference>
<evidence type="ECO:0000256" key="2">
    <source>
        <dbReference type="SAM" id="MobiDB-lite"/>
    </source>
</evidence>
<evidence type="ECO:0000313" key="4">
    <source>
        <dbReference type="EMBL" id="QDT35894.1"/>
    </source>
</evidence>
<feature type="region of interest" description="Disordered" evidence="2">
    <location>
        <begin position="308"/>
        <end position="331"/>
    </location>
</feature>
<dbReference type="AlphaFoldDB" id="A0A517QWB9"/>
<sequence>MGRSYISFAHEPLVEVMRTRWASDAAMMPLSTKRRLSSIVLLVALAVLPGCAGFKPVRGIPVQELDLASCAPNSNRSARSTLDLSVLRQVRPEVHRVDSGDVLGIFVEGVLGNDRDVPPINAPPGPNSSASLGYPIKVLDDGTIHLPLVRPIYVRGLTLFEVEQAIRETYTGRAGLLRPGAGRILVTLQRPREFRILVIRQEAGNPLGNLGAAQSVNFETDKRGTGRIVTLPIYENDVLHALAETGGLPGLDAENAIYIIRQPRPAPLEPVGEFIAKLPPASNPMQQPIQSASYLQQTAHQDHLYPIPAAPGHPSFVPPPPGPADGHGVSSDVPLAGDANAAEVLPEEYPDYVQQAAAAGSQVIRIPLRVLPGEPLCFGPEDIVLYDGDIVFIEARDQDFFFTGGLLGNAQIVLPRDYDLDVLGAIALAEQASDGPYPTPAVGGVSVLNQDVSAGASKVVVHRPLPGGGRLPIEVDLYRALNDPNENLIVEPGDRVFLRYNRYEAFVAFCERHLIEGAVIGGASALTFGN</sequence>
<proteinExistence type="predicted"/>
<feature type="compositionally biased region" description="Pro residues" evidence="2">
    <location>
        <begin position="308"/>
        <end position="323"/>
    </location>
</feature>
<accession>A0A517QWB9</accession>
<gene>
    <name evidence="4" type="ORF">Pan189_02470</name>
</gene>
<evidence type="ECO:0000313" key="5">
    <source>
        <dbReference type="Proteomes" id="UP000317318"/>
    </source>
</evidence>